<dbReference type="EMBL" id="ML993601">
    <property type="protein sequence ID" value="KAF2165258.1"/>
    <property type="molecule type" value="Genomic_DNA"/>
</dbReference>
<dbReference type="InterPro" id="IPR001447">
    <property type="entry name" value="Arylamine_N-AcTrfase"/>
</dbReference>
<dbReference type="Proteomes" id="UP000799537">
    <property type="component" value="Unassembled WGS sequence"/>
</dbReference>
<name>A0A6A6CGF8_ZASCE</name>
<dbReference type="PANTHER" id="PTHR11786">
    <property type="entry name" value="N-HYDROXYARYLAMINE O-ACETYLTRANSFERASE"/>
    <property type="match status" value="1"/>
</dbReference>
<evidence type="ECO:0000313" key="3">
    <source>
        <dbReference type="Proteomes" id="UP000799537"/>
    </source>
</evidence>
<dbReference type="GeneID" id="54560591"/>
<evidence type="ECO:0000256" key="1">
    <source>
        <dbReference type="ARBA" id="ARBA00006547"/>
    </source>
</evidence>
<dbReference type="PANTHER" id="PTHR11786:SF0">
    <property type="entry name" value="ARYLAMINE N-ACETYLTRANSFERASE 4-RELATED"/>
    <property type="match status" value="1"/>
</dbReference>
<dbReference type="Pfam" id="PF00797">
    <property type="entry name" value="Acetyltransf_2"/>
    <property type="match status" value="1"/>
</dbReference>
<reference evidence="2" key="1">
    <citation type="journal article" date="2020" name="Stud. Mycol.">
        <title>101 Dothideomycetes genomes: a test case for predicting lifestyles and emergence of pathogens.</title>
        <authorList>
            <person name="Haridas S."/>
            <person name="Albert R."/>
            <person name="Binder M."/>
            <person name="Bloem J."/>
            <person name="Labutti K."/>
            <person name="Salamov A."/>
            <person name="Andreopoulos B."/>
            <person name="Baker S."/>
            <person name="Barry K."/>
            <person name="Bills G."/>
            <person name="Bluhm B."/>
            <person name="Cannon C."/>
            <person name="Castanera R."/>
            <person name="Culley D."/>
            <person name="Daum C."/>
            <person name="Ezra D."/>
            <person name="Gonzalez J."/>
            <person name="Henrissat B."/>
            <person name="Kuo A."/>
            <person name="Liang C."/>
            <person name="Lipzen A."/>
            <person name="Lutzoni F."/>
            <person name="Magnuson J."/>
            <person name="Mondo S."/>
            <person name="Nolan M."/>
            <person name="Ohm R."/>
            <person name="Pangilinan J."/>
            <person name="Park H.-J."/>
            <person name="Ramirez L."/>
            <person name="Alfaro M."/>
            <person name="Sun H."/>
            <person name="Tritt A."/>
            <person name="Yoshinaga Y."/>
            <person name="Zwiers L.-H."/>
            <person name="Turgeon B."/>
            <person name="Goodwin S."/>
            <person name="Spatafora J."/>
            <person name="Crous P."/>
            <person name="Grigoriev I."/>
        </authorList>
    </citation>
    <scope>NUCLEOTIDE SEQUENCE</scope>
    <source>
        <strain evidence="2">ATCC 36951</strain>
    </source>
</reference>
<dbReference type="SUPFAM" id="SSF54001">
    <property type="entry name" value="Cysteine proteinases"/>
    <property type="match status" value="1"/>
</dbReference>
<gene>
    <name evidence="2" type="ORF">M409DRAFT_24641</name>
</gene>
<organism evidence="2 3">
    <name type="scientific">Zasmidium cellare ATCC 36951</name>
    <dbReference type="NCBI Taxonomy" id="1080233"/>
    <lineage>
        <taxon>Eukaryota</taxon>
        <taxon>Fungi</taxon>
        <taxon>Dikarya</taxon>
        <taxon>Ascomycota</taxon>
        <taxon>Pezizomycotina</taxon>
        <taxon>Dothideomycetes</taxon>
        <taxon>Dothideomycetidae</taxon>
        <taxon>Mycosphaerellales</taxon>
        <taxon>Mycosphaerellaceae</taxon>
        <taxon>Zasmidium</taxon>
    </lineage>
</organism>
<dbReference type="InterPro" id="IPR053710">
    <property type="entry name" value="Arylamine_NAT_domain_sf"/>
</dbReference>
<dbReference type="InterPro" id="IPR038765">
    <property type="entry name" value="Papain-like_cys_pep_sf"/>
</dbReference>
<protein>
    <submittedName>
        <fullName evidence="2">Uncharacterized protein</fullName>
    </submittedName>
</protein>
<comment type="similarity">
    <text evidence="1">Belongs to the arylamine N-acetyltransferase family.</text>
</comment>
<dbReference type="OrthoDB" id="10260017at2759"/>
<sequence length="307" mass="35311">MASAYSRDQVVSYLNYIGLPQDLHNASPTLAFLQQLHTYTISKLPYENLSLHYNPSHSIDVDPQHLFTKIVTNNRGRGGYCMEIALLYNHILCALGFDAYTAGVRTRPRVHGTPTGDFPGWSHIVNIIAFPDGSKFHDDVAFGGDGPTMPMPLEDGRVHHNLGTQEIRLVRDWIPTQSHRTDESRLWIYQYRNQPTQPWLSFYAFPELEFMPLDWGVLNHWMNTHPDSNHRQNLLIVKFLRRECEDHVYGKIMMVNNLVRRNLGGKTETVQTLETEEKRVDALKHWFGITLTEDETKGIESSPRSLA</sequence>
<dbReference type="RefSeq" id="XP_033666147.1">
    <property type="nucleotide sequence ID" value="XM_033807319.1"/>
</dbReference>
<dbReference type="AlphaFoldDB" id="A0A6A6CGF8"/>
<keyword evidence="3" id="KW-1185">Reference proteome</keyword>
<evidence type="ECO:0000313" key="2">
    <source>
        <dbReference type="EMBL" id="KAF2165258.1"/>
    </source>
</evidence>
<accession>A0A6A6CGF8</accession>
<dbReference type="Gene3D" id="3.30.2140.20">
    <property type="match status" value="1"/>
</dbReference>
<dbReference type="GO" id="GO:0016407">
    <property type="term" value="F:acetyltransferase activity"/>
    <property type="evidence" value="ECO:0007669"/>
    <property type="project" value="InterPro"/>
</dbReference>
<proteinExistence type="inferred from homology"/>